<proteinExistence type="predicted"/>
<dbReference type="EMBL" id="MU856916">
    <property type="protein sequence ID" value="KAK4154257.1"/>
    <property type="molecule type" value="Genomic_DNA"/>
</dbReference>
<reference evidence="1" key="2">
    <citation type="submission" date="2023-05" db="EMBL/GenBank/DDBJ databases">
        <authorList>
            <consortium name="Lawrence Berkeley National Laboratory"/>
            <person name="Steindorff A."/>
            <person name="Hensen N."/>
            <person name="Bonometti L."/>
            <person name="Westerberg I."/>
            <person name="Brannstrom I.O."/>
            <person name="Guillou S."/>
            <person name="Cros-Aarteil S."/>
            <person name="Calhoun S."/>
            <person name="Haridas S."/>
            <person name="Kuo A."/>
            <person name="Mondo S."/>
            <person name="Pangilinan J."/>
            <person name="Riley R."/>
            <person name="Labutti K."/>
            <person name="Andreopoulos B."/>
            <person name="Lipzen A."/>
            <person name="Chen C."/>
            <person name="Yanf M."/>
            <person name="Daum C."/>
            <person name="Ng V."/>
            <person name="Clum A."/>
            <person name="Ohm R."/>
            <person name="Martin F."/>
            <person name="Silar P."/>
            <person name="Natvig D."/>
            <person name="Lalanne C."/>
            <person name="Gautier V."/>
            <person name="Ament-Velasquez S.L."/>
            <person name="Kruys A."/>
            <person name="Hutchinson M.I."/>
            <person name="Powell A.J."/>
            <person name="Barry K."/>
            <person name="Miller A.N."/>
            <person name="Grigoriev I.V."/>
            <person name="Debuchy R."/>
            <person name="Gladieux P."/>
            <person name="Thoren M.H."/>
            <person name="Johannesson H."/>
        </authorList>
    </citation>
    <scope>NUCLEOTIDE SEQUENCE</scope>
    <source>
        <strain evidence="1">CBS 538.74</strain>
    </source>
</reference>
<dbReference type="Proteomes" id="UP001302745">
    <property type="component" value="Unassembled WGS sequence"/>
</dbReference>
<protein>
    <submittedName>
        <fullName evidence="1">Uncharacterized protein</fullName>
    </submittedName>
</protein>
<organism evidence="1 2">
    <name type="scientific">Chaetomidium leptoderma</name>
    <dbReference type="NCBI Taxonomy" id="669021"/>
    <lineage>
        <taxon>Eukaryota</taxon>
        <taxon>Fungi</taxon>
        <taxon>Dikarya</taxon>
        <taxon>Ascomycota</taxon>
        <taxon>Pezizomycotina</taxon>
        <taxon>Sordariomycetes</taxon>
        <taxon>Sordariomycetidae</taxon>
        <taxon>Sordariales</taxon>
        <taxon>Chaetomiaceae</taxon>
        <taxon>Chaetomidium</taxon>
    </lineage>
</organism>
<gene>
    <name evidence="1" type="ORF">C8A00DRAFT_42920</name>
</gene>
<dbReference type="AlphaFoldDB" id="A0AAN6VN72"/>
<evidence type="ECO:0000313" key="1">
    <source>
        <dbReference type="EMBL" id="KAK4154257.1"/>
    </source>
</evidence>
<sequence>MACLLDFAFRKLIGVRGASPGMRTIKRMVSPSLIGIAPAVWDLRYLQTISVHAHVIPSIAAGIARLGNAQSSSLREKLDLLIRHGRLGGDNPHPVDAEVDATDEVKKRLWSLCQTHIRPEPMKGPYAARKVVGNATEQPPSQLVLAGRELETSPHCMEDFDSNVLIDREDYELVAEPDDDYSGLPEVLPELNHHEAGSFLQTGEFRVSEERELSLDEWTHSSEGDYFYTDGQGNVYPVDREAVPEDGRIDWPSTPQLLNSEVFSHEEEEEEVEVLWDGDANQTYIMYHEVQPWPPLPEAHIHAEDAAGQLRSLPHLDDAPFNGWDGD</sequence>
<name>A0AAN6VN72_9PEZI</name>
<accession>A0AAN6VN72</accession>
<reference evidence="1" key="1">
    <citation type="journal article" date="2023" name="Mol. Phylogenet. Evol.">
        <title>Genome-scale phylogeny and comparative genomics of the fungal order Sordariales.</title>
        <authorList>
            <person name="Hensen N."/>
            <person name="Bonometti L."/>
            <person name="Westerberg I."/>
            <person name="Brannstrom I.O."/>
            <person name="Guillou S."/>
            <person name="Cros-Aarteil S."/>
            <person name="Calhoun S."/>
            <person name="Haridas S."/>
            <person name="Kuo A."/>
            <person name="Mondo S."/>
            <person name="Pangilinan J."/>
            <person name="Riley R."/>
            <person name="LaButti K."/>
            <person name="Andreopoulos B."/>
            <person name="Lipzen A."/>
            <person name="Chen C."/>
            <person name="Yan M."/>
            <person name="Daum C."/>
            <person name="Ng V."/>
            <person name="Clum A."/>
            <person name="Steindorff A."/>
            <person name="Ohm R.A."/>
            <person name="Martin F."/>
            <person name="Silar P."/>
            <person name="Natvig D.O."/>
            <person name="Lalanne C."/>
            <person name="Gautier V."/>
            <person name="Ament-Velasquez S.L."/>
            <person name="Kruys A."/>
            <person name="Hutchinson M.I."/>
            <person name="Powell A.J."/>
            <person name="Barry K."/>
            <person name="Miller A.N."/>
            <person name="Grigoriev I.V."/>
            <person name="Debuchy R."/>
            <person name="Gladieux P."/>
            <person name="Hiltunen Thoren M."/>
            <person name="Johannesson H."/>
        </authorList>
    </citation>
    <scope>NUCLEOTIDE SEQUENCE</scope>
    <source>
        <strain evidence="1">CBS 538.74</strain>
    </source>
</reference>
<keyword evidence="2" id="KW-1185">Reference proteome</keyword>
<comment type="caution">
    <text evidence="1">The sequence shown here is derived from an EMBL/GenBank/DDBJ whole genome shotgun (WGS) entry which is preliminary data.</text>
</comment>
<evidence type="ECO:0000313" key="2">
    <source>
        <dbReference type="Proteomes" id="UP001302745"/>
    </source>
</evidence>